<dbReference type="RefSeq" id="XP_026534816.1">
    <property type="nucleotide sequence ID" value="XM_026679031.1"/>
</dbReference>
<dbReference type="Pfam" id="PF02130">
    <property type="entry name" value="YbeY"/>
    <property type="match status" value="1"/>
</dbReference>
<dbReference type="Proteomes" id="UP000504612">
    <property type="component" value="Unplaced"/>
</dbReference>
<dbReference type="InterPro" id="IPR002036">
    <property type="entry name" value="YbeY"/>
</dbReference>
<dbReference type="GO" id="GO:0004519">
    <property type="term" value="F:endonuclease activity"/>
    <property type="evidence" value="ECO:0007669"/>
    <property type="project" value="UniProtKB-KW"/>
</dbReference>
<reference evidence="9" key="1">
    <citation type="submission" date="2025-08" db="UniProtKB">
        <authorList>
            <consortium name="RefSeq"/>
        </authorList>
    </citation>
    <scope>IDENTIFICATION</scope>
</reference>
<dbReference type="InterPro" id="IPR020549">
    <property type="entry name" value="YbeY_CS"/>
</dbReference>
<dbReference type="AlphaFoldDB" id="A0A6J1UV28"/>
<keyword evidence="4" id="KW-0479">Metal-binding</keyword>
<comment type="cofactor">
    <cofactor evidence="1">
        <name>Zn(2+)</name>
        <dbReference type="ChEBI" id="CHEBI:29105"/>
    </cofactor>
</comment>
<dbReference type="GO" id="GO:0004222">
    <property type="term" value="F:metalloendopeptidase activity"/>
    <property type="evidence" value="ECO:0007669"/>
    <property type="project" value="InterPro"/>
</dbReference>
<gene>
    <name evidence="9" type="primary">YBEY</name>
</gene>
<dbReference type="GO" id="GO:0006364">
    <property type="term" value="P:rRNA processing"/>
    <property type="evidence" value="ECO:0007669"/>
    <property type="project" value="InterPro"/>
</dbReference>
<keyword evidence="3" id="KW-0540">Nuclease</keyword>
<sequence>MSAFAVYFAGLCKVLHNFYEMSLIIRNLQRAIPIRRVPLRKNIEQLRSILGVQEFDLGVICVSNMYIQQLNRTYRKKNIPTDVLSFPFHENLKGGELPQPCIQDDYNLGDIFLGVEYIYQQCRQNHDDYNSILTVTVAHGMCHLLGYKHNTETDWQQMYEKETQILHELSKLTGTNLEPLSKHHF</sequence>
<dbReference type="PROSITE" id="PS01306">
    <property type="entry name" value="UPF0054"/>
    <property type="match status" value="1"/>
</dbReference>
<dbReference type="SUPFAM" id="SSF55486">
    <property type="entry name" value="Metalloproteases ('zincins'), catalytic domain"/>
    <property type="match status" value="1"/>
</dbReference>
<evidence type="ECO:0000256" key="4">
    <source>
        <dbReference type="ARBA" id="ARBA00022723"/>
    </source>
</evidence>
<evidence type="ECO:0000313" key="9">
    <source>
        <dbReference type="RefSeq" id="XP_026534816.1"/>
    </source>
</evidence>
<protein>
    <submittedName>
        <fullName evidence="9">Endoribonuclease YbeY isoform X1</fullName>
    </submittedName>
</protein>
<organism evidence="8 9">
    <name type="scientific">Notechis scutatus</name>
    <name type="common">mainland tiger snake</name>
    <dbReference type="NCBI Taxonomy" id="8663"/>
    <lineage>
        <taxon>Eukaryota</taxon>
        <taxon>Metazoa</taxon>
        <taxon>Chordata</taxon>
        <taxon>Craniata</taxon>
        <taxon>Vertebrata</taxon>
        <taxon>Euteleostomi</taxon>
        <taxon>Lepidosauria</taxon>
        <taxon>Squamata</taxon>
        <taxon>Bifurcata</taxon>
        <taxon>Unidentata</taxon>
        <taxon>Episquamata</taxon>
        <taxon>Toxicofera</taxon>
        <taxon>Serpentes</taxon>
        <taxon>Colubroidea</taxon>
        <taxon>Elapidae</taxon>
        <taxon>Hydrophiinae</taxon>
        <taxon>Notechis</taxon>
    </lineage>
</organism>
<keyword evidence="6" id="KW-0378">Hydrolase</keyword>
<evidence type="ECO:0000256" key="2">
    <source>
        <dbReference type="ARBA" id="ARBA00010875"/>
    </source>
</evidence>
<keyword evidence="7" id="KW-0862">Zinc</keyword>
<evidence type="ECO:0000256" key="3">
    <source>
        <dbReference type="ARBA" id="ARBA00022722"/>
    </source>
</evidence>
<comment type="similarity">
    <text evidence="2">Belongs to the endoribonuclease YbeY family.</text>
</comment>
<proteinExistence type="inferred from homology"/>
<evidence type="ECO:0000256" key="7">
    <source>
        <dbReference type="ARBA" id="ARBA00022833"/>
    </source>
</evidence>
<accession>A0A6J1UV28</accession>
<dbReference type="KEGG" id="nss:113419570"/>
<dbReference type="NCBIfam" id="TIGR00043">
    <property type="entry name" value="rRNA maturation RNase YbeY"/>
    <property type="match status" value="1"/>
</dbReference>
<evidence type="ECO:0000256" key="5">
    <source>
        <dbReference type="ARBA" id="ARBA00022759"/>
    </source>
</evidence>
<evidence type="ECO:0000256" key="1">
    <source>
        <dbReference type="ARBA" id="ARBA00001947"/>
    </source>
</evidence>
<dbReference type="GO" id="GO:0046872">
    <property type="term" value="F:metal ion binding"/>
    <property type="evidence" value="ECO:0007669"/>
    <property type="project" value="UniProtKB-KW"/>
</dbReference>
<keyword evidence="8" id="KW-1185">Reference proteome</keyword>
<dbReference type="HAMAP" id="MF_00009">
    <property type="entry name" value="Endoribonucl_YbeY"/>
    <property type="match status" value="1"/>
</dbReference>
<name>A0A6J1UV28_9SAUR</name>
<dbReference type="GeneID" id="113419570"/>
<dbReference type="PANTHER" id="PTHR46986:SF1">
    <property type="entry name" value="ENDORIBONUCLEASE YBEY, CHLOROPLASTIC"/>
    <property type="match status" value="1"/>
</dbReference>
<dbReference type="PANTHER" id="PTHR46986">
    <property type="entry name" value="ENDORIBONUCLEASE YBEY, CHLOROPLASTIC"/>
    <property type="match status" value="1"/>
</dbReference>
<dbReference type="Gene3D" id="3.40.390.30">
    <property type="entry name" value="Metalloproteases ('zincins'), catalytic domain"/>
    <property type="match status" value="1"/>
</dbReference>
<dbReference type="InterPro" id="IPR023091">
    <property type="entry name" value="MetalPrtase_cat_dom_sf_prd"/>
</dbReference>
<evidence type="ECO:0000256" key="6">
    <source>
        <dbReference type="ARBA" id="ARBA00022801"/>
    </source>
</evidence>
<evidence type="ECO:0000313" key="8">
    <source>
        <dbReference type="Proteomes" id="UP000504612"/>
    </source>
</evidence>
<dbReference type="CTD" id="54059"/>
<keyword evidence="5" id="KW-0255">Endonuclease</keyword>